<name>A0A2Z5JQ51_STRAR</name>
<dbReference type="Proteomes" id="UP000252698">
    <property type="component" value="Chromosome"/>
</dbReference>
<dbReference type="GO" id="GO:0004519">
    <property type="term" value="F:endonuclease activity"/>
    <property type="evidence" value="ECO:0007669"/>
    <property type="project" value="UniProtKB-KW"/>
</dbReference>
<dbReference type="KEGG" id="sata:C5746_00615"/>
<keyword evidence="1" id="KW-0378">Hydrolase</keyword>
<dbReference type="KEGG" id="sata:C5746_42625"/>
<keyword evidence="1" id="KW-0540">Nuclease</keyword>
<organism evidence="1 3">
    <name type="scientific">Streptomyces atratus</name>
    <dbReference type="NCBI Taxonomy" id="1893"/>
    <lineage>
        <taxon>Bacteria</taxon>
        <taxon>Bacillati</taxon>
        <taxon>Actinomycetota</taxon>
        <taxon>Actinomycetes</taxon>
        <taxon>Kitasatosporales</taxon>
        <taxon>Streptomycetaceae</taxon>
        <taxon>Streptomyces</taxon>
    </lineage>
</organism>
<dbReference type="EMBL" id="CP027306">
    <property type="protein sequence ID" value="AXE83341.1"/>
    <property type="molecule type" value="Genomic_DNA"/>
</dbReference>
<dbReference type="InterPro" id="IPR046300">
    <property type="entry name" value="DUF6415"/>
</dbReference>
<dbReference type="AlphaFoldDB" id="A0A2Z5JQ51"/>
<evidence type="ECO:0000313" key="2">
    <source>
        <dbReference type="EMBL" id="AXE83341.1"/>
    </source>
</evidence>
<accession>A0A2Z5JQ51</accession>
<reference evidence="1 3" key="1">
    <citation type="journal article" date="2018" name="Front. Microbiol.">
        <title>Genome Sequencing of Streptomyces atratus SCSIOZH16 and Activation Production of Nocardamine via Metabolic Engineering.</title>
        <authorList>
            <person name="Li Y."/>
            <person name="Zhang C."/>
            <person name="Liu C."/>
            <person name="Ju J."/>
            <person name="Ma J."/>
        </authorList>
    </citation>
    <scope>NUCLEOTIDE SEQUENCE [LARGE SCALE GENOMIC DNA]</scope>
    <source>
        <strain evidence="1 3">SCSIO_ZH16</strain>
    </source>
</reference>
<keyword evidence="1" id="KW-0255">Endonuclease</keyword>
<dbReference type="Pfam" id="PF19979">
    <property type="entry name" value="DUF6415"/>
    <property type="match status" value="1"/>
</dbReference>
<evidence type="ECO:0000313" key="3">
    <source>
        <dbReference type="Proteomes" id="UP000252698"/>
    </source>
</evidence>
<protein>
    <submittedName>
        <fullName evidence="1">Restriction endonuclease</fullName>
    </submittedName>
</protein>
<gene>
    <name evidence="1" type="ORF">C5746_00615</name>
    <name evidence="2" type="ORF">C5746_42625</name>
</gene>
<sequence length="99" mass="10929">MVRRGPAQHVLQPHDYQQIVLQLTGHARAVAADVQRHAQQLSADNPRRAHADVVLEEAEQRLAVPLEGTAACAQNRARVVRDLYSRLDRLTEASPAAHA</sequence>
<dbReference type="EMBL" id="CP027306">
    <property type="protein sequence ID" value="AXE82522.1"/>
    <property type="molecule type" value="Genomic_DNA"/>
</dbReference>
<proteinExistence type="predicted"/>
<evidence type="ECO:0000313" key="1">
    <source>
        <dbReference type="EMBL" id="AXE82522.1"/>
    </source>
</evidence>